<dbReference type="Gene3D" id="1.25.40.10">
    <property type="entry name" value="Tetratricopeptide repeat domain"/>
    <property type="match status" value="2"/>
</dbReference>
<gene>
    <name evidence="5" type="ORF">H109_04274</name>
</gene>
<evidence type="ECO:0000259" key="4">
    <source>
        <dbReference type="Pfam" id="PF25000"/>
    </source>
</evidence>
<dbReference type="SUPFAM" id="SSF48452">
    <property type="entry name" value="TPR-like"/>
    <property type="match status" value="1"/>
</dbReference>
<dbReference type="GO" id="GO:0043531">
    <property type="term" value="F:ADP binding"/>
    <property type="evidence" value="ECO:0007669"/>
    <property type="project" value="InterPro"/>
</dbReference>
<feature type="domain" description="NB-ARC" evidence="3">
    <location>
        <begin position="279"/>
        <end position="410"/>
    </location>
</feature>
<evidence type="ECO:0000256" key="2">
    <source>
        <dbReference type="SAM" id="MobiDB-lite"/>
    </source>
</evidence>
<evidence type="ECO:0000313" key="6">
    <source>
        <dbReference type="Proteomes" id="UP000024533"/>
    </source>
</evidence>
<feature type="compositionally biased region" description="Basic and acidic residues" evidence="2">
    <location>
        <begin position="918"/>
        <end position="940"/>
    </location>
</feature>
<dbReference type="PRINTS" id="PR00364">
    <property type="entry name" value="DISEASERSIST"/>
</dbReference>
<comment type="caution">
    <text evidence="5">The sequence shown here is derived from an EMBL/GenBank/DDBJ whole genome shotgun (WGS) entry which is preliminary data.</text>
</comment>
<evidence type="ECO:0000259" key="3">
    <source>
        <dbReference type="Pfam" id="PF00931"/>
    </source>
</evidence>
<dbReference type="InterPro" id="IPR019734">
    <property type="entry name" value="TPR_rpt"/>
</dbReference>
<organism evidence="5 6">
    <name type="scientific">Trichophyton interdigitale (strain MR816)</name>
    <dbReference type="NCBI Taxonomy" id="1215338"/>
    <lineage>
        <taxon>Eukaryota</taxon>
        <taxon>Fungi</taxon>
        <taxon>Dikarya</taxon>
        <taxon>Ascomycota</taxon>
        <taxon>Pezizomycotina</taxon>
        <taxon>Eurotiomycetes</taxon>
        <taxon>Eurotiomycetidae</taxon>
        <taxon>Onygenales</taxon>
        <taxon>Arthrodermataceae</taxon>
        <taxon>Trichophyton</taxon>
    </lineage>
</organism>
<sequence>MASQGAQDIIRDCDGLDPRWVAPICSYYDNLRIGGVNCREIHCDIQRIRSLGDLINEINDFPFLDLQFSKRWLGSFERFKLILGNFDGFAAAINTLIGGDSVATAVIWASFRSICKFARPFPAVLLDKLEALGQVLIAKRHGHEILMTPDLEDAFIDIYSKTTMILANLIVYCHNNPRIDKTSAWEVFNMECLHKISDIRVSSRLVDKNIDRVRTPGGLGTPVAARKIDCVRMTQTVESIMSFPCHMVPYHRNSQFAGRSTELKTLEIGLDPGVTTGYMKAIAICGMGGIGKTQLALEYVYNTKSLYDAVIWVSASSERDFVGCLKTFVTISGLQMAEGEEHLDKLKQRVKNWLSSTRKKFLLVLDDVDNSDLIEELWPASPQGSVIITSRSASLASKWTTEAIHLQCFDVQGDLHIMFSLVGKHPESEANVVAAKKLLQSIGGLPLALVQIGQHMDRHNYTYEQFLPIYDRSAQKIFNRARPPGQYKYTVDTVWEKSFLNLPDESRTLLNILSFFGRNPVPGSVLAVKKAGITNVCLDFLDDEFDCAEAVVELAEAGFVNRKSDHKTITVHPLVQSVVLSRLSPSEESAYFDHVVKMLFSYLADRKSEGSKHQGHGWASWKVRSQVIPHVTWLMTLSNGHMIDIKSRDTFAGLIICAAKYLWERERPSEAEYLVNFVLQFVTDNCTTTCAQAYRILGHVSLDMARPKSALSAYLQALKVIEPLYSSRSREVADVYDSVACSYAEQGMVDQALQCLQKAVDIHTELNPFHMSRTQAIYALTYLRAWQPDKSLNALHHCWKLQNLTEELVIQSKYPKHSGDIMLLSRINFAQGRTEEAKKLATAAMNIRREVYGGNGPRVADSTFIIAAMSEIEGDDAQAAALLREVVEMSREGSDMQPHLARSLWFLARVEEKLGHRSEAQQLKVEAKEERERIKDREGDSSDNDETFMRLVPWMLW</sequence>
<dbReference type="AlphaFoldDB" id="A0A059J838"/>
<keyword evidence="1" id="KW-0802">TPR repeat</keyword>
<dbReference type="InterPro" id="IPR011990">
    <property type="entry name" value="TPR-like_helical_dom_sf"/>
</dbReference>
<accession>A0A059J838</accession>
<proteinExistence type="predicted"/>
<dbReference type="HOGENOM" id="CLU_000288_125_7_1"/>
<feature type="domain" description="DUF7779" evidence="4">
    <location>
        <begin position="499"/>
        <end position="587"/>
    </location>
</feature>
<dbReference type="SUPFAM" id="SSF52540">
    <property type="entry name" value="P-loop containing nucleoside triphosphate hydrolases"/>
    <property type="match status" value="1"/>
</dbReference>
<dbReference type="OMA" id="AGTYLWE"/>
<dbReference type="Gene3D" id="3.40.50.300">
    <property type="entry name" value="P-loop containing nucleotide triphosphate hydrolases"/>
    <property type="match status" value="1"/>
</dbReference>
<evidence type="ECO:0000313" key="5">
    <source>
        <dbReference type="EMBL" id="KDB23843.1"/>
    </source>
</evidence>
<dbReference type="PROSITE" id="PS50005">
    <property type="entry name" value="TPR"/>
    <property type="match status" value="1"/>
</dbReference>
<reference evidence="5 6" key="1">
    <citation type="submission" date="2014-02" db="EMBL/GenBank/DDBJ databases">
        <title>The Genome Sequence of Trichophyton interdigitale MR816.</title>
        <authorList>
            <consortium name="The Broad Institute Genomics Platform"/>
            <person name="Cuomo C.A."/>
            <person name="White T.C."/>
            <person name="Graser Y."/>
            <person name="Martinez-Rossi N."/>
            <person name="Heitman J."/>
            <person name="Young S.K."/>
            <person name="Zeng Q."/>
            <person name="Gargeya S."/>
            <person name="Abouelleil A."/>
            <person name="Alvarado L."/>
            <person name="Chapman S.B."/>
            <person name="Gainer-Dewar J."/>
            <person name="Goldberg J."/>
            <person name="Griggs A."/>
            <person name="Gujja S."/>
            <person name="Hansen M."/>
            <person name="Howarth C."/>
            <person name="Imamovic A."/>
            <person name="Larimer J."/>
            <person name="Martinez D."/>
            <person name="Murphy C."/>
            <person name="Pearson M.D."/>
            <person name="Persinoti G."/>
            <person name="Poon T."/>
            <person name="Priest M."/>
            <person name="Roberts A.D."/>
            <person name="Saif S."/>
            <person name="Shea T.D."/>
            <person name="Sykes S.N."/>
            <person name="Wortman J."/>
            <person name="Nusbaum C."/>
            <person name="Birren B."/>
        </authorList>
    </citation>
    <scope>NUCLEOTIDE SEQUENCE [LARGE SCALE GENOMIC DNA]</scope>
    <source>
        <strain evidence="5 6">MR816</strain>
    </source>
</reference>
<protein>
    <submittedName>
        <fullName evidence="5">Uncharacterized protein</fullName>
    </submittedName>
</protein>
<dbReference type="InterPro" id="IPR002182">
    <property type="entry name" value="NB-ARC"/>
</dbReference>
<dbReference type="PANTHER" id="PTHR35205">
    <property type="entry name" value="NB-ARC AND TPR DOMAIN PROTEIN"/>
    <property type="match status" value="1"/>
</dbReference>
<dbReference type="Pfam" id="PF13424">
    <property type="entry name" value="TPR_12"/>
    <property type="match status" value="2"/>
</dbReference>
<evidence type="ECO:0000256" key="1">
    <source>
        <dbReference type="PROSITE-ProRule" id="PRU00339"/>
    </source>
</evidence>
<dbReference type="OrthoDB" id="4196780at2759"/>
<dbReference type="Proteomes" id="UP000024533">
    <property type="component" value="Unassembled WGS sequence"/>
</dbReference>
<feature type="region of interest" description="Disordered" evidence="2">
    <location>
        <begin position="918"/>
        <end position="944"/>
    </location>
</feature>
<dbReference type="EMBL" id="AOKY01000290">
    <property type="protein sequence ID" value="KDB23843.1"/>
    <property type="molecule type" value="Genomic_DNA"/>
</dbReference>
<keyword evidence="6" id="KW-1185">Reference proteome</keyword>
<dbReference type="SMART" id="SM00028">
    <property type="entry name" value="TPR"/>
    <property type="match status" value="2"/>
</dbReference>
<dbReference type="STRING" id="1215338.A0A059J838"/>
<dbReference type="PANTHER" id="PTHR35205:SF1">
    <property type="entry name" value="ZU5 DOMAIN-CONTAINING PROTEIN"/>
    <property type="match status" value="1"/>
</dbReference>
<name>A0A059J838_TRIIM</name>
<feature type="repeat" description="TPR" evidence="1">
    <location>
        <begin position="733"/>
        <end position="766"/>
    </location>
</feature>
<dbReference type="InterPro" id="IPR056681">
    <property type="entry name" value="DUF7779"/>
</dbReference>
<dbReference type="Pfam" id="PF00931">
    <property type="entry name" value="NB-ARC"/>
    <property type="match status" value="1"/>
</dbReference>
<dbReference type="InterPro" id="IPR027417">
    <property type="entry name" value="P-loop_NTPase"/>
</dbReference>
<dbReference type="Pfam" id="PF25000">
    <property type="entry name" value="DUF7779"/>
    <property type="match status" value="1"/>
</dbReference>